<dbReference type="NCBIfam" id="TIGR03891">
    <property type="entry name" value="thiopep_ocin"/>
    <property type="match status" value="1"/>
</dbReference>
<reference evidence="3 4" key="1">
    <citation type="submission" date="2015-02" db="EMBL/GenBank/DDBJ databases">
        <authorList>
            <person name="Ju K.-S."/>
            <person name="Doroghazi J.R."/>
            <person name="Metcalf W."/>
        </authorList>
    </citation>
    <scope>NUCLEOTIDE SEQUENCE [LARGE SCALE GENOMIC DNA]</scope>
    <source>
        <strain evidence="3 4">ATCC 31215</strain>
    </source>
</reference>
<dbReference type="PATRIC" id="fig|359131.3.peg.2178"/>
<dbReference type="InterPro" id="IPR023809">
    <property type="entry name" value="Thiopep_bacteriocin_synth_dom"/>
</dbReference>
<dbReference type="Pfam" id="PF04738">
    <property type="entry name" value="Lant_dehydr_N"/>
    <property type="match status" value="1"/>
</dbReference>
<dbReference type="Pfam" id="PF14028">
    <property type="entry name" value="Lant_dehydr_C"/>
    <property type="match status" value="1"/>
</dbReference>
<proteinExistence type="predicted"/>
<evidence type="ECO:0000313" key="4">
    <source>
        <dbReference type="Proteomes" id="UP000033699"/>
    </source>
</evidence>
<feature type="domain" description="Lantibiotic dehydratase N-terminal" evidence="1">
    <location>
        <begin position="42"/>
        <end position="689"/>
    </location>
</feature>
<sequence>MYRAVDAVLFRAAALPVKPDWPDLVGGNAGQWTAWLQQVWSNEQFAEAVTVASPVVADRATAVAAGRVLPARQLRRLTVSVLRYLLRADGRATPFGLFAGIAPARIGDRLALSFGSGHRAVARPDAVWLSAAITRLEAEAELLDRLPVVANPLCFIQGDRLVVPWQANPIPEGDPVEVAVRRTRPVEAVLGAAFAPVRVEVLARQLTADFPTAAPGAVRDLLSCLVAHRVLLTALRPPMTATDPLAHVLAVLDQAEADTVPAAAPLLELLRETQQALHHHDTTDDPAERAKARVGLAQTMTQALTGEKPLMVDLRLDAALTLPRKVVAEAEAAVSALTRLTPQPDGLPPWRDYRDRYLDRYGTGAVVPVLEITNPNSGLGFPARYREALQEIPRPSLTGRDARLLALAQAAAVEGRTETVLDDQAVADLARVPAGHHAQPHAELTFTISAPTREHLKRGDFVLTVTGTPRAAGTTTGRFLPLLDPGDRDRMTAVYAALPTLADEAIPVQVSAPPLHARVQNVGRAPAVLPLLLPLAEQPDPAGPEVLDLRDLAVCGNDERMWLVSLSTGQPVEPRVMTAVEFRNNTQPLARFLCEITTAHTPTYTGFDWGAAGQLPFLPRVRYRRTILALARWRLPAAEFPPAAAPWLRWREAAERWLTLYRVPDRVFLTQHDLRLRLDLSESAHLVLLRDHLDSHPAAELTEAPDADAFGWIDGRPHEITMPLASTRPPLPASRRRAVRLRTQGHLPGSTAYLSAKIYGRPHRHTEILTTHLPALFAEFDTTPEWWFLRYKDPDPHLRLRLTLPDTAAYGPAALHVGGWAARLRDLGLITHLQLDTYQPEAGRYGHGPTLAAAETVFAADSRAAVAQLRLIAASDDDPRAVTGAGMAALATGFHGTAAGMRWLTSTIPPGSPTPVPREVHRQAVRLANPDQDWSALRETPAGANVADAWAHRTQTLSAYRDQLTAADPDDDQVLLSLLHMHHVRALGIDRDSERLCHRLARAAALTYTAKAAQ</sequence>
<dbReference type="OrthoDB" id="1273722at2"/>
<dbReference type="InterPro" id="IPR006827">
    <property type="entry name" value="Lant_deHydtase_N"/>
</dbReference>
<evidence type="ECO:0000313" key="3">
    <source>
        <dbReference type="EMBL" id="KJS61971.1"/>
    </source>
</evidence>
<gene>
    <name evidence="3" type="ORF">VM95_11490</name>
</gene>
<comment type="caution">
    <text evidence="3">The sequence shown here is derived from an EMBL/GenBank/DDBJ whole genome shotgun (WGS) entry which is preliminary data.</text>
</comment>
<name>A0A0F2THJ4_STRR3</name>
<protein>
    <recommendedName>
        <fullName evidence="5">Lantibiotic dehydratase</fullName>
    </recommendedName>
</protein>
<evidence type="ECO:0000259" key="1">
    <source>
        <dbReference type="Pfam" id="PF04738"/>
    </source>
</evidence>
<evidence type="ECO:0000259" key="2">
    <source>
        <dbReference type="Pfam" id="PF14028"/>
    </source>
</evidence>
<dbReference type="EMBL" id="JZKH01000018">
    <property type="protein sequence ID" value="KJS61971.1"/>
    <property type="molecule type" value="Genomic_DNA"/>
</dbReference>
<dbReference type="Proteomes" id="UP000033699">
    <property type="component" value="Unassembled WGS sequence"/>
</dbReference>
<organism evidence="3 4">
    <name type="scientific">Streptomyces rubellomurinus (strain ATCC 31215)</name>
    <dbReference type="NCBI Taxonomy" id="359131"/>
    <lineage>
        <taxon>Bacteria</taxon>
        <taxon>Bacillati</taxon>
        <taxon>Actinomycetota</taxon>
        <taxon>Actinomycetes</taxon>
        <taxon>Kitasatosporales</taxon>
        <taxon>Streptomycetaceae</taxon>
        <taxon>Streptomyces</taxon>
    </lineage>
</organism>
<accession>A0A0F2THJ4</accession>
<feature type="domain" description="Thiopeptide-type bacteriocin biosynthesis" evidence="2">
    <location>
        <begin position="754"/>
        <end position="1003"/>
    </location>
</feature>
<evidence type="ECO:0008006" key="5">
    <source>
        <dbReference type="Google" id="ProtNLM"/>
    </source>
</evidence>
<dbReference type="AlphaFoldDB" id="A0A0F2THJ4"/>
<dbReference type="RefSeq" id="WP_045695025.1">
    <property type="nucleotide sequence ID" value="NZ_JZKH01000018.1"/>
</dbReference>
<keyword evidence="4" id="KW-1185">Reference proteome</keyword>